<evidence type="ECO:0000256" key="1">
    <source>
        <dbReference type="ARBA" id="ARBA00022617"/>
    </source>
</evidence>
<dbReference type="OrthoDB" id="9779283at2"/>
<evidence type="ECO:0000313" key="7">
    <source>
        <dbReference type="EMBL" id="GEA51624.1"/>
    </source>
</evidence>
<organism evidence="7 8">
    <name type="scientific">Vibrio inusitatus NBRC 102082</name>
    <dbReference type="NCBI Taxonomy" id="1219070"/>
    <lineage>
        <taxon>Bacteria</taxon>
        <taxon>Pseudomonadati</taxon>
        <taxon>Pseudomonadota</taxon>
        <taxon>Gammaproteobacteria</taxon>
        <taxon>Vibrionales</taxon>
        <taxon>Vibrionaceae</taxon>
        <taxon>Vibrio</taxon>
    </lineage>
</organism>
<keyword evidence="3 4" id="KW-0408">Iron</keyword>
<comment type="caution">
    <text evidence="7">The sequence shown here is derived from an EMBL/GenBank/DDBJ whole genome shotgun (WGS) entry which is preliminary data.</text>
</comment>
<name>A0A4Y3HZH0_9VIBR</name>
<dbReference type="PANTHER" id="PTHR35008">
    <property type="entry name" value="BLL4482 PROTEIN-RELATED"/>
    <property type="match status" value="1"/>
</dbReference>
<proteinExistence type="predicted"/>
<dbReference type="InterPro" id="IPR009056">
    <property type="entry name" value="Cyt_c-like_dom"/>
</dbReference>
<evidence type="ECO:0000256" key="4">
    <source>
        <dbReference type="PROSITE-ProRule" id="PRU00433"/>
    </source>
</evidence>
<gene>
    <name evidence="7" type="ORF">VIN01S_24280</name>
</gene>
<feature type="domain" description="Cytochrome c" evidence="6">
    <location>
        <begin position="224"/>
        <end position="309"/>
    </location>
</feature>
<evidence type="ECO:0000259" key="6">
    <source>
        <dbReference type="PROSITE" id="PS51007"/>
    </source>
</evidence>
<dbReference type="PANTHER" id="PTHR35008:SF9">
    <property type="entry name" value="CYTOCHROME C DOMAIN-CONTAINING PROTEIN"/>
    <property type="match status" value="1"/>
</dbReference>
<dbReference type="RefSeq" id="WP_141346107.1">
    <property type="nucleotide sequence ID" value="NZ_BJLF01000011.1"/>
</dbReference>
<dbReference type="SUPFAM" id="SSF46626">
    <property type="entry name" value="Cytochrome c"/>
    <property type="match status" value="2"/>
</dbReference>
<dbReference type="GO" id="GO:0046872">
    <property type="term" value="F:metal ion binding"/>
    <property type="evidence" value="ECO:0007669"/>
    <property type="project" value="UniProtKB-KW"/>
</dbReference>
<dbReference type="InterPro" id="IPR036909">
    <property type="entry name" value="Cyt_c-like_dom_sf"/>
</dbReference>
<dbReference type="GO" id="GO:0009055">
    <property type="term" value="F:electron transfer activity"/>
    <property type="evidence" value="ECO:0007669"/>
    <property type="project" value="InterPro"/>
</dbReference>
<keyword evidence="5" id="KW-0732">Signal</keyword>
<dbReference type="AlphaFoldDB" id="A0A4Y3HZH0"/>
<evidence type="ECO:0000256" key="3">
    <source>
        <dbReference type="ARBA" id="ARBA00023004"/>
    </source>
</evidence>
<evidence type="ECO:0000256" key="2">
    <source>
        <dbReference type="ARBA" id="ARBA00022723"/>
    </source>
</evidence>
<keyword evidence="1 4" id="KW-0349">Heme</keyword>
<keyword evidence="8" id="KW-1185">Reference proteome</keyword>
<feature type="signal peptide" evidence="5">
    <location>
        <begin position="1"/>
        <end position="18"/>
    </location>
</feature>
<sequence length="355" mass="39651">MKPILTLFTLLFSLNAYANQSDLIEKQPSLPSVEKIEGSDSLFPYELSTIPSTPFGDKVKRGYQLMTNSQSMRNKYVFNEQNCTNCHLSSGRLPNAAPMGASFFAYPAYRSKNKHVNSYQERVQGCFRYSMNGVMPTTDSDVLVDFSAYAYWLGVTTLYNMHGLENLSVPELSDKQLLAGGKVDDFPFHPELQKALDKVGSTVETRAKMPGRGFPKLDKPKLTPDYERGELVFRKHCAACHGSDGQGKEVAGIKSLPPLWGKNSYNWGAGMHKFSTAAAFIYENMPLGKSVQLTKQQAWDVATFMNSHERPQDPRFKNSIAETKKIYQSKDSAYGETINGVTLGSSPLEEHHQLN</sequence>
<dbReference type="Pfam" id="PF00034">
    <property type="entry name" value="Cytochrom_C"/>
    <property type="match status" value="1"/>
</dbReference>
<evidence type="ECO:0000256" key="5">
    <source>
        <dbReference type="SAM" id="SignalP"/>
    </source>
</evidence>
<keyword evidence="2 4" id="KW-0479">Metal-binding</keyword>
<protein>
    <submittedName>
        <fullName evidence="7">Cytochrome c</fullName>
    </submittedName>
</protein>
<dbReference type="InterPro" id="IPR051459">
    <property type="entry name" value="Cytochrome_c-type_DH"/>
</dbReference>
<accession>A0A4Y3HZH0</accession>
<dbReference type="EMBL" id="BJLF01000011">
    <property type="protein sequence ID" value="GEA51624.1"/>
    <property type="molecule type" value="Genomic_DNA"/>
</dbReference>
<dbReference type="GO" id="GO:0020037">
    <property type="term" value="F:heme binding"/>
    <property type="evidence" value="ECO:0007669"/>
    <property type="project" value="InterPro"/>
</dbReference>
<dbReference type="PROSITE" id="PS51007">
    <property type="entry name" value="CYTC"/>
    <property type="match status" value="1"/>
</dbReference>
<evidence type="ECO:0000313" key="8">
    <source>
        <dbReference type="Proteomes" id="UP000318717"/>
    </source>
</evidence>
<dbReference type="Proteomes" id="UP000318717">
    <property type="component" value="Unassembled WGS sequence"/>
</dbReference>
<feature type="chain" id="PRO_5021460156" evidence="5">
    <location>
        <begin position="19"/>
        <end position="355"/>
    </location>
</feature>
<dbReference type="Gene3D" id="1.10.760.10">
    <property type="entry name" value="Cytochrome c-like domain"/>
    <property type="match status" value="2"/>
</dbReference>
<reference evidence="7 8" key="1">
    <citation type="submission" date="2019-06" db="EMBL/GenBank/DDBJ databases">
        <title>Whole genome shotgun sequence of Vibrio inusitatus NBRC 102082.</title>
        <authorList>
            <person name="Hosoyama A."/>
            <person name="Uohara A."/>
            <person name="Ohji S."/>
            <person name="Ichikawa N."/>
        </authorList>
    </citation>
    <scope>NUCLEOTIDE SEQUENCE [LARGE SCALE GENOMIC DNA]</scope>
    <source>
        <strain evidence="7 8">NBRC 102082</strain>
    </source>
</reference>